<dbReference type="InterPro" id="IPR012902">
    <property type="entry name" value="N_methyl_site"/>
</dbReference>
<evidence type="ECO:0008006" key="4">
    <source>
        <dbReference type="Google" id="ProtNLM"/>
    </source>
</evidence>
<dbReference type="OrthoDB" id="5786415at2"/>
<dbReference type="NCBIfam" id="TIGR02532">
    <property type="entry name" value="IV_pilin_GFxxxE"/>
    <property type="match status" value="1"/>
</dbReference>
<dbReference type="SUPFAM" id="SSF54523">
    <property type="entry name" value="Pili subunits"/>
    <property type="match status" value="1"/>
</dbReference>
<evidence type="ECO:0000313" key="2">
    <source>
        <dbReference type="EMBL" id="OFA09171.1"/>
    </source>
</evidence>
<reference evidence="3" key="1">
    <citation type="journal article" date="2016" name="Front. Microbiol.">
        <title>Molecular Keys to the Janthinobacterium and Duganella spp. Interaction with the Plant Pathogen Fusarium graminearum.</title>
        <authorList>
            <person name="Haack F.S."/>
            <person name="Poehlein A."/>
            <person name="Kroger C."/>
            <person name="Voigt C.A."/>
            <person name="Piepenbring M."/>
            <person name="Bode H.B."/>
            <person name="Daniel R."/>
            <person name="Schafer W."/>
            <person name="Streit W.R."/>
        </authorList>
    </citation>
    <scope>NUCLEOTIDE SEQUENCE [LARGE SCALE GENOMIC DNA]</scope>
    <source>
        <strain evidence="3">T54</strain>
    </source>
</reference>
<dbReference type="Pfam" id="PF07963">
    <property type="entry name" value="N_methyl"/>
    <property type="match status" value="1"/>
</dbReference>
<dbReference type="AlphaFoldDB" id="A0A1E7X836"/>
<dbReference type="InterPro" id="IPR045584">
    <property type="entry name" value="Pilin-like"/>
</dbReference>
<dbReference type="Proteomes" id="UP000175989">
    <property type="component" value="Unassembled WGS sequence"/>
</dbReference>
<evidence type="ECO:0000313" key="3">
    <source>
        <dbReference type="Proteomes" id="UP000175989"/>
    </source>
</evidence>
<keyword evidence="1" id="KW-1133">Transmembrane helix</keyword>
<dbReference type="Gene3D" id="3.30.700.10">
    <property type="entry name" value="Glycoprotein, Type 4 Pilin"/>
    <property type="match status" value="1"/>
</dbReference>
<keyword evidence="3" id="KW-1185">Reference proteome</keyword>
<dbReference type="PATRIC" id="fig|762836.4.peg.129"/>
<accession>A0A1E7X836</accession>
<sequence>MFIPPVPTCRDRAGFTMIELIMVIVLIGIIGAVVGSRFVDRQVFEARAFADQAKALIRYAQKLAIAQNRPVYVRSTPAGFAVCFDVNPATGTVCSTAANLAQAPGGANNGTTATRAFCVFPAGGAYVANWACLGSPGIGIASTAPRTEMAPNGYFFFDAAGRPFNSGDAVDGISGFTRLTLNFSSGNQTATLNVEAETGYVF</sequence>
<dbReference type="EMBL" id="LROM01000013">
    <property type="protein sequence ID" value="OFA09171.1"/>
    <property type="molecule type" value="Genomic_DNA"/>
</dbReference>
<feature type="transmembrane region" description="Helical" evidence="1">
    <location>
        <begin position="20"/>
        <end position="39"/>
    </location>
</feature>
<organism evidence="2 3">
    <name type="scientific">Duganella phyllosphaerae</name>
    <dbReference type="NCBI Taxonomy" id="762836"/>
    <lineage>
        <taxon>Bacteria</taxon>
        <taxon>Pseudomonadati</taxon>
        <taxon>Pseudomonadota</taxon>
        <taxon>Betaproteobacteria</taxon>
        <taxon>Burkholderiales</taxon>
        <taxon>Oxalobacteraceae</taxon>
        <taxon>Telluria group</taxon>
        <taxon>Duganella</taxon>
    </lineage>
</organism>
<evidence type="ECO:0000256" key="1">
    <source>
        <dbReference type="SAM" id="Phobius"/>
    </source>
</evidence>
<gene>
    <name evidence="2" type="ORF">DUPY_01220</name>
</gene>
<protein>
    <recommendedName>
        <fullName evidence="4">Type II secretion system protein H</fullName>
    </recommendedName>
</protein>
<proteinExistence type="predicted"/>
<dbReference type="RefSeq" id="WP_070245800.1">
    <property type="nucleotide sequence ID" value="NZ_LROM01000013.1"/>
</dbReference>
<comment type="caution">
    <text evidence="2">The sequence shown here is derived from an EMBL/GenBank/DDBJ whole genome shotgun (WGS) entry which is preliminary data.</text>
</comment>
<name>A0A1E7X836_9BURK</name>
<keyword evidence="1" id="KW-0472">Membrane</keyword>
<keyword evidence="1" id="KW-0812">Transmembrane</keyword>